<dbReference type="EMBL" id="KI678238">
    <property type="protein sequence ID" value="ETL99748.1"/>
    <property type="molecule type" value="Genomic_DNA"/>
</dbReference>
<dbReference type="Proteomes" id="UP000054423">
    <property type="component" value="Unassembled WGS sequence"/>
</dbReference>
<protein>
    <submittedName>
        <fullName evidence="1">Uncharacterized protein</fullName>
    </submittedName>
</protein>
<sequence>MGHAMPYMGKNKFFMSEAFERSPRRMGTNGHECRIPVVTAVSSSEGLARLKATRSAAVVNTAPR</sequence>
<evidence type="ECO:0000313" key="1">
    <source>
        <dbReference type="EMBL" id="ETL99748.1"/>
    </source>
</evidence>
<dbReference type="VEuPathDB" id="FungiDB:PPTG_22255"/>
<organism evidence="1">
    <name type="scientific">Phytophthora nicotianae</name>
    <name type="common">Potato buckeye rot agent</name>
    <name type="synonym">Phytophthora parasitica</name>
    <dbReference type="NCBI Taxonomy" id="4792"/>
    <lineage>
        <taxon>Eukaryota</taxon>
        <taxon>Sar</taxon>
        <taxon>Stramenopiles</taxon>
        <taxon>Oomycota</taxon>
        <taxon>Peronosporomycetes</taxon>
        <taxon>Peronosporales</taxon>
        <taxon>Peronosporaceae</taxon>
        <taxon>Phytophthora</taxon>
    </lineage>
</organism>
<gene>
    <name evidence="1" type="ORF">L917_03443</name>
</gene>
<accession>W2LQH6</accession>
<dbReference type="AlphaFoldDB" id="W2LQH6"/>
<reference evidence="1" key="1">
    <citation type="submission" date="2013-11" db="EMBL/GenBank/DDBJ databases">
        <title>The Genome Sequence of Phytophthora parasitica CHvinca01.</title>
        <authorList>
            <consortium name="The Broad Institute Genomics Platform"/>
            <person name="Russ C."/>
            <person name="Tyler B."/>
            <person name="Panabieres F."/>
            <person name="Shan W."/>
            <person name="Tripathy S."/>
            <person name="Grunwald N."/>
            <person name="Machado M."/>
            <person name="Johnson C.S."/>
            <person name="Arredondo F."/>
            <person name="Hong C."/>
            <person name="Coffey M."/>
            <person name="Young S.K."/>
            <person name="Zeng Q."/>
            <person name="Gargeya S."/>
            <person name="Fitzgerald M."/>
            <person name="Abouelleil A."/>
            <person name="Alvarado L."/>
            <person name="Chapman S.B."/>
            <person name="Gainer-Dewar J."/>
            <person name="Goldberg J."/>
            <person name="Griggs A."/>
            <person name="Gujja S."/>
            <person name="Hansen M."/>
            <person name="Howarth C."/>
            <person name="Imamovic A."/>
            <person name="Ireland A."/>
            <person name="Larimer J."/>
            <person name="McCowan C."/>
            <person name="Murphy C."/>
            <person name="Pearson M."/>
            <person name="Poon T.W."/>
            <person name="Priest M."/>
            <person name="Roberts A."/>
            <person name="Saif S."/>
            <person name="Shea T."/>
            <person name="Sykes S."/>
            <person name="Wortman J."/>
            <person name="Nusbaum C."/>
            <person name="Birren B."/>
        </authorList>
    </citation>
    <scope>NUCLEOTIDE SEQUENCE [LARGE SCALE GENOMIC DNA]</scope>
    <source>
        <strain evidence="1">CHvinca01</strain>
    </source>
</reference>
<proteinExistence type="predicted"/>
<name>W2LQH6_PHYNI</name>